<dbReference type="InterPro" id="IPR052184">
    <property type="entry name" value="SDR_enzymes"/>
</dbReference>
<gene>
    <name evidence="2" type="ORF">E8M01_23930</name>
</gene>
<dbReference type="AlphaFoldDB" id="A0A4D7BGU7"/>
<dbReference type="Gene3D" id="3.40.50.720">
    <property type="entry name" value="NAD(P)-binding Rossmann-like Domain"/>
    <property type="match status" value="1"/>
</dbReference>
<dbReference type="Pfam" id="PF00106">
    <property type="entry name" value="adh_short"/>
    <property type="match status" value="1"/>
</dbReference>
<dbReference type="SUPFAM" id="SSF51735">
    <property type="entry name" value="NAD(P)-binding Rossmann-fold domains"/>
    <property type="match status" value="1"/>
</dbReference>
<sequence>MATILITGCDTGLGVEFARQYAADGHRVLATCLDPQAAHETRAIAGDIEVSKLDVTDHRAIEALAERLDGEPVDIVLNNAGIGRPHPPFGQTDYANWRRILETNLIGPMKLAECFVEHVAASELKQMVFVSSRMGSIALNNSGGSYGYRSSKAGLNMVVKTLAVDLAHRQICVLALHPGWAATEPGGRVPVSESVAGMRGVIHRAGRHHTGNFVTYSDQPLPW</sequence>
<dbReference type="KEGG" id="pstg:E8M01_23930"/>
<dbReference type="PRINTS" id="PR00081">
    <property type="entry name" value="GDHRDH"/>
</dbReference>
<dbReference type="PANTHER" id="PTHR45458:SF1">
    <property type="entry name" value="SHORT CHAIN DEHYDROGENASE"/>
    <property type="match status" value="1"/>
</dbReference>
<dbReference type="EMBL" id="CP039690">
    <property type="protein sequence ID" value="QCI67027.1"/>
    <property type="molecule type" value="Genomic_DNA"/>
</dbReference>
<dbReference type="RefSeq" id="WP_136962465.1">
    <property type="nucleotide sequence ID" value="NZ_CP039690.1"/>
</dbReference>
<dbReference type="PANTHER" id="PTHR45458">
    <property type="entry name" value="SHORT-CHAIN DEHYDROGENASE/REDUCTASE SDR"/>
    <property type="match status" value="1"/>
</dbReference>
<evidence type="ECO:0000256" key="1">
    <source>
        <dbReference type="RuleBase" id="RU000363"/>
    </source>
</evidence>
<dbReference type="PRINTS" id="PR00080">
    <property type="entry name" value="SDRFAMILY"/>
</dbReference>
<comment type="similarity">
    <text evidence="1">Belongs to the short-chain dehydrogenases/reductases (SDR) family.</text>
</comment>
<proteinExistence type="inferred from homology"/>
<dbReference type="OrthoDB" id="9785826at2"/>
<evidence type="ECO:0000313" key="3">
    <source>
        <dbReference type="Proteomes" id="UP000298781"/>
    </source>
</evidence>
<keyword evidence="3" id="KW-1185">Reference proteome</keyword>
<evidence type="ECO:0000313" key="2">
    <source>
        <dbReference type="EMBL" id="QCI67027.1"/>
    </source>
</evidence>
<reference evidence="2 3" key="1">
    <citation type="submission" date="2019-04" db="EMBL/GenBank/DDBJ databases">
        <title>Phreatobacter aquaticus sp. nov.</title>
        <authorList>
            <person name="Choi A."/>
        </authorList>
    </citation>
    <scope>NUCLEOTIDE SEQUENCE [LARGE SCALE GENOMIC DNA]</scope>
    <source>
        <strain evidence="2 3">KCTC 52518</strain>
    </source>
</reference>
<protein>
    <submittedName>
        <fullName evidence="2">SDR family oxidoreductase</fullName>
    </submittedName>
</protein>
<dbReference type="Proteomes" id="UP000298781">
    <property type="component" value="Chromosome"/>
</dbReference>
<dbReference type="CDD" id="cd05325">
    <property type="entry name" value="carb_red_sniffer_like_SDR_c"/>
    <property type="match status" value="1"/>
</dbReference>
<dbReference type="InterPro" id="IPR002347">
    <property type="entry name" value="SDR_fam"/>
</dbReference>
<dbReference type="InterPro" id="IPR036291">
    <property type="entry name" value="NAD(P)-bd_dom_sf"/>
</dbReference>
<name>A0A4D7BGU7_9HYPH</name>
<organism evidence="2 3">
    <name type="scientific">Phreatobacter stygius</name>
    <dbReference type="NCBI Taxonomy" id="1940610"/>
    <lineage>
        <taxon>Bacteria</taxon>
        <taxon>Pseudomonadati</taxon>
        <taxon>Pseudomonadota</taxon>
        <taxon>Alphaproteobacteria</taxon>
        <taxon>Hyphomicrobiales</taxon>
        <taxon>Phreatobacteraceae</taxon>
        <taxon>Phreatobacter</taxon>
    </lineage>
</organism>
<dbReference type="GO" id="GO:0016616">
    <property type="term" value="F:oxidoreductase activity, acting on the CH-OH group of donors, NAD or NADP as acceptor"/>
    <property type="evidence" value="ECO:0007669"/>
    <property type="project" value="TreeGrafter"/>
</dbReference>
<accession>A0A4D7BGU7</accession>